<dbReference type="CDD" id="cd00130">
    <property type="entry name" value="PAS"/>
    <property type="match status" value="1"/>
</dbReference>
<dbReference type="PANTHER" id="PTHR24421:SF37">
    <property type="entry name" value="SENSOR HISTIDINE KINASE NARS"/>
    <property type="match status" value="1"/>
</dbReference>
<evidence type="ECO:0000256" key="7">
    <source>
        <dbReference type="ARBA" id="ARBA00023012"/>
    </source>
</evidence>
<keyword evidence="7" id="KW-0902">Two-component regulatory system</keyword>
<evidence type="ECO:0000259" key="10">
    <source>
        <dbReference type="PROSITE" id="PS50109"/>
    </source>
</evidence>
<dbReference type="Gene3D" id="1.20.5.1930">
    <property type="match status" value="1"/>
</dbReference>
<name>A0AA41R0J2_9BACT</name>
<dbReference type="SUPFAM" id="SSF55785">
    <property type="entry name" value="PYP-like sensor domain (PAS domain)"/>
    <property type="match status" value="2"/>
</dbReference>
<evidence type="ECO:0000256" key="1">
    <source>
        <dbReference type="ARBA" id="ARBA00004651"/>
    </source>
</evidence>
<dbReference type="InterPro" id="IPR000014">
    <property type="entry name" value="PAS"/>
</dbReference>
<feature type="domain" description="PAC" evidence="12">
    <location>
        <begin position="109"/>
        <end position="159"/>
    </location>
</feature>
<dbReference type="SUPFAM" id="SSF55874">
    <property type="entry name" value="ATPase domain of HSP90 chaperone/DNA topoisomerase II/histidine kinase"/>
    <property type="match status" value="1"/>
</dbReference>
<dbReference type="InterPro" id="IPR000700">
    <property type="entry name" value="PAS-assoc_C"/>
</dbReference>
<keyword evidence="2" id="KW-1003">Cell membrane</keyword>
<evidence type="ECO:0000313" key="13">
    <source>
        <dbReference type="EMBL" id="MCJ8499689.1"/>
    </source>
</evidence>
<evidence type="ECO:0000256" key="2">
    <source>
        <dbReference type="ARBA" id="ARBA00022475"/>
    </source>
</evidence>
<feature type="coiled-coil region" evidence="9">
    <location>
        <begin position="161"/>
        <end position="209"/>
    </location>
</feature>
<comment type="caution">
    <text evidence="13">The sequence shown here is derived from an EMBL/GenBank/DDBJ whole genome shotgun (WGS) entry which is preliminary data.</text>
</comment>
<evidence type="ECO:0000256" key="9">
    <source>
        <dbReference type="SAM" id="Coils"/>
    </source>
</evidence>
<comment type="subcellular location">
    <subcellularLocation>
        <location evidence="1">Cell membrane</location>
        <topology evidence="1">Multi-pass membrane protein</topology>
    </subcellularLocation>
</comment>
<dbReference type="InterPro" id="IPR001610">
    <property type="entry name" value="PAC"/>
</dbReference>
<dbReference type="Gene3D" id="3.30.565.10">
    <property type="entry name" value="Histidine kinase-like ATPase, C-terminal domain"/>
    <property type="match status" value="1"/>
</dbReference>
<dbReference type="InterPro" id="IPR013656">
    <property type="entry name" value="PAS_4"/>
</dbReference>
<evidence type="ECO:0000256" key="6">
    <source>
        <dbReference type="ARBA" id="ARBA00022989"/>
    </source>
</evidence>
<dbReference type="CDD" id="cd16917">
    <property type="entry name" value="HATPase_UhpB-NarQ-NarX-like"/>
    <property type="match status" value="1"/>
</dbReference>
<keyword evidence="14" id="KW-1185">Reference proteome</keyword>
<dbReference type="PROSITE" id="PS50113">
    <property type="entry name" value="PAC"/>
    <property type="match status" value="2"/>
</dbReference>
<dbReference type="NCBIfam" id="TIGR00229">
    <property type="entry name" value="sensory_box"/>
    <property type="match status" value="1"/>
</dbReference>
<dbReference type="InterPro" id="IPR035965">
    <property type="entry name" value="PAS-like_dom_sf"/>
</dbReference>
<dbReference type="GO" id="GO:0000155">
    <property type="term" value="F:phosphorelay sensor kinase activity"/>
    <property type="evidence" value="ECO:0007669"/>
    <property type="project" value="InterPro"/>
</dbReference>
<dbReference type="PROSITE" id="PS50109">
    <property type="entry name" value="HIS_KIN"/>
    <property type="match status" value="1"/>
</dbReference>
<keyword evidence="4" id="KW-0812">Transmembrane</keyword>
<dbReference type="SMART" id="SM00086">
    <property type="entry name" value="PAC"/>
    <property type="match status" value="2"/>
</dbReference>
<dbReference type="InterPro" id="IPR003594">
    <property type="entry name" value="HATPase_dom"/>
</dbReference>
<keyword evidence="6" id="KW-1133">Transmembrane helix</keyword>
<feature type="domain" description="PAS" evidence="11">
    <location>
        <begin position="199"/>
        <end position="252"/>
    </location>
</feature>
<dbReference type="RefSeq" id="WP_246903139.1">
    <property type="nucleotide sequence ID" value="NZ_JALJRB010000003.1"/>
</dbReference>
<dbReference type="Gene3D" id="3.30.450.20">
    <property type="entry name" value="PAS domain"/>
    <property type="match status" value="2"/>
</dbReference>
<organism evidence="13 14">
    <name type="scientific">Desulfatitalea alkaliphila</name>
    <dbReference type="NCBI Taxonomy" id="2929485"/>
    <lineage>
        <taxon>Bacteria</taxon>
        <taxon>Pseudomonadati</taxon>
        <taxon>Thermodesulfobacteriota</taxon>
        <taxon>Desulfobacteria</taxon>
        <taxon>Desulfobacterales</taxon>
        <taxon>Desulfosarcinaceae</taxon>
        <taxon>Desulfatitalea</taxon>
    </lineage>
</organism>
<dbReference type="InterPro" id="IPR036890">
    <property type="entry name" value="HATPase_C_sf"/>
</dbReference>
<dbReference type="Proteomes" id="UP001165427">
    <property type="component" value="Unassembled WGS sequence"/>
</dbReference>
<dbReference type="PROSITE" id="PS50112">
    <property type="entry name" value="PAS"/>
    <property type="match status" value="1"/>
</dbReference>
<gene>
    <name evidence="13" type="ORF">MRX98_03810</name>
</gene>
<evidence type="ECO:0000259" key="12">
    <source>
        <dbReference type="PROSITE" id="PS50113"/>
    </source>
</evidence>
<sequence length="556" mass="64326">MQVDTDMPPSSPWERLQTLLRHGPADDLLEIDPEQLGAILEENDRLFKAMVDAFEGLIYICSADYRIEFLNDRMIRHLGHDATGELCYEAFGRRSVCPWCINHRITKGETVTWELISPRDMRWYYVLNAPIRHLDGTVSKYAMMMDIHERKKNEEELRNHRGRLEERIKARTAELTEANEQLRQEIEERKQAEEAMRRSEAKYRELVQNANSIIIRFDTRGVIRFFNEYAQQFFGYTEQEILGRTLWETILPTVDSTGRRITSMVDAFLTRPEQFKTDELENRRRNGERVWVAWTNRPILDADGKIAEFLCVGVDVTERRQNRRRIRTLTYALLKAQENERARIARDLHDHIAQDLSSLKIRLQTLFANESAAGNDAQRQTEETLQILQRSISEVRNLAYDLRPPGLDQFGLVRTLFLYCEDFAQQNGLKIDFIAAGLDDLALGEDIQINIYRLIQEALHNVKKHAAAKGVTIRLVASSPNLILRIVDDGKGFDIDHWRDHAYQEKRMGLQSMVERVGLLDGTIDIRSRPGKGAGIFITIPIKEQLSGGETAHSDH</sequence>
<dbReference type="SMART" id="SM00091">
    <property type="entry name" value="PAS"/>
    <property type="match status" value="2"/>
</dbReference>
<dbReference type="GO" id="GO:0046983">
    <property type="term" value="F:protein dimerization activity"/>
    <property type="evidence" value="ECO:0007669"/>
    <property type="project" value="InterPro"/>
</dbReference>
<dbReference type="InterPro" id="IPR050482">
    <property type="entry name" value="Sensor_HK_TwoCompSys"/>
</dbReference>
<evidence type="ECO:0000256" key="8">
    <source>
        <dbReference type="ARBA" id="ARBA00023136"/>
    </source>
</evidence>
<dbReference type="SMART" id="SM00387">
    <property type="entry name" value="HATPase_c"/>
    <property type="match status" value="1"/>
</dbReference>
<keyword evidence="3" id="KW-0808">Transferase</keyword>
<dbReference type="InterPro" id="IPR005467">
    <property type="entry name" value="His_kinase_dom"/>
</dbReference>
<dbReference type="AlphaFoldDB" id="A0AA41R0J2"/>
<dbReference type="InterPro" id="IPR011712">
    <property type="entry name" value="Sig_transdc_His_kin_sub3_dim/P"/>
</dbReference>
<dbReference type="Pfam" id="PF07730">
    <property type="entry name" value="HisKA_3"/>
    <property type="match status" value="1"/>
</dbReference>
<proteinExistence type="predicted"/>
<feature type="domain" description="Histidine kinase" evidence="10">
    <location>
        <begin position="347"/>
        <end position="544"/>
    </location>
</feature>
<accession>A0AA41R0J2</accession>
<feature type="domain" description="PAC" evidence="12">
    <location>
        <begin position="276"/>
        <end position="328"/>
    </location>
</feature>
<dbReference type="Pfam" id="PF08448">
    <property type="entry name" value="PAS_4"/>
    <property type="match status" value="1"/>
</dbReference>
<dbReference type="Pfam" id="PF02518">
    <property type="entry name" value="HATPase_c"/>
    <property type="match status" value="1"/>
</dbReference>
<dbReference type="GO" id="GO:0005886">
    <property type="term" value="C:plasma membrane"/>
    <property type="evidence" value="ECO:0007669"/>
    <property type="project" value="UniProtKB-SubCell"/>
</dbReference>
<evidence type="ECO:0000313" key="14">
    <source>
        <dbReference type="Proteomes" id="UP001165427"/>
    </source>
</evidence>
<keyword evidence="9" id="KW-0175">Coiled coil</keyword>
<dbReference type="PANTHER" id="PTHR24421">
    <property type="entry name" value="NITRATE/NITRITE SENSOR PROTEIN NARX-RELATED"/>
    <property type="match status" value="1"/>
</dbReference>
<evidence type="ECO:0000259" key="11">
    <source>
        <dbReference type="PROSITE" id="PS50112"/>
    </source>
</evidence>
<evidence type="ECO:0000256" key="3">
    <source>
        <dbReference type="ARBA" id="ARBA00022679"/>
    </source>
</evidence>
<dbReference type="Pfam" id="PF13188">
    <property type="entry name" value="PAS_8"/>
    <property type="match status" value="1"/>
</dbReference>
<evidence type="ECO:0000256" key="5">
    <source>
        <dbReference type="ARBA" id="ARBA00022777"/>
    </source>
</evidence>
<dbReference type="EMBL" id="JALJRB010000003">
    <property type="protein sequence ID" value="MCJ8499689.1"/>
    <property type="molecule type" value="Genomic_DNA"/>
</dbReference>
<protein>
    <submittedName>
        <fullName evidence="13">PAS domain S-box protein</fullName>
    </submittedName>
</protein>
<reference evidence="13" key="1">
    <citation type="submission" date="2022-04" db="EMBL/GenBank/DDBJ databases">
        <title>Desulfatitalea alkaliphila sp. nov., a novel anaerobic sulfate-reducing bacterium isolated from terrestrial mud volcano, Taman Peninsula, Russia.</title>
        <authorList>
            <person name="Khomyakova M.A."/>
            <person name="Merkel A.Y."/>
            <person name="Slobodkin A.I."/>
        </authorList>
    </citation>
    <scope>NUCLEOTIDE SEQUENCE</scope>
    <source>
        <strain evidence="13">M08but</strain>
    </source>
</reference>
<keyword evidence="5" id="KW-0418">Kinase</keyword>
<evidence type="ECO:0000256" key="4">
    <source>
        <dbReference type="ARBA" id="ARBA00022692"/>
    </source>
</evidence>
<keyword evidence="8" id="KW-0472">Membrane</keyword>